<feature type="region of interest" description="Disordered" evidence="6">
    <location>
        <begin position="1627"/>
        <end position="1654"/>
    </location>
</feature>
<dbReference type="InterPro" id="IPR055439">
    <property type="entry name" value="Beta-prop_EML_1st"/>
</dbReference>
<evidence type="ECO:0000256" key="3">
    <source>
        <dbReference type="ARBA" id="ARBA00022737"/>
    </source>
</evidence>
<dbReference type="InterPro" id="IPR011992">
    <property type="entry name" value="EF-hand-dom_pair"/>
</dbReference>
<organism evidence="9 10">
    <name type="scientific">Branchiostoma belcheri</name>
    <name type="common">Amphioxus</name>
    <dbReference type="NCBI Taxonomy" id="7741"/>
    <lineage>
        <taxon>Eukaryota</taxon>
        <taxon>Metazoa</taxon>
        <taxon>Chordata</taxon>
        <taxon>Cephalochordata</taxon>
        <taxon>Leptocardii</taxon>
        <taxon>Amphioxiformes</taxon>
        <taxon>Branchiostomatidae</taxon>
        <taxon>Branchiostoma</taxon>
    </lineage>
</organism>
<evidence type="ECO:0000313" key="9">
    <source>
        <dbReference type="Proteomes" id="UP000515135"/>
    </source>
</evidence>
<dbReference type="SUPFAM" id="SSF89837">
    <property type="entry name" value="Doublecortin (DC)"/>
    <property type="match status" value="2"/>
</dbReference>
<evidence type="ECO:0000259" key="8">
    <source>
        <dbReference type="PROSITE" id="PS50309"/>
    </source>
</evidence>
<proteinExistence type="inferred from homology"/>
<feature type="domain" description="Doublecortin" evidence="8">
    <location>
        <begin position="113"/>
        <end position="190"/>
    </location>
</feature>
<dbReference type="FunFam" id="2.130.10.10:FF:000320">
    <property type="entry name" value="echinoderm microtubule-associated protein-like 6"/>
    <property type="match status" value="1"/>
</dbReference>
<dbReference type="SUPFAM" id="SSF50969">
    <property type="entry name" value="YVTN repeat-like/Quinoprotein amine dehydrogenase"/>
    <property type="match status" value="1"/>
</dbReference>
<gene>
    <name evidence="10" type="primary">LOC109463479</name>
</gene>
<dbReference type="InterPro" id="IPR036572">
    <property type="entry name" value="Doublecortin_dom_sf"/>
</dbReference>
<sequence length="1668" mass="185131">MQTAQAVRTVHIHKNGDKFQDPKKFVVNQRQYPDMDTFLDEVTKKMGPTSRGPLRRIHTPNTGHQVQGLQDLQTGQHYVAAGNERFEKMKYVKGQKAEAPRQGHHQDGKDGPCIIHVFRNGDSLTPATLVVFRRGQPPQQVFALLRAKMKFDVKSLYVLTGRRVGDLSRLKHGGYYVAAGPERFKKVEYRVEEDAFTPRKRNGVLPPLKKEAPEQVTTTKWRSASRKAFIATSMACTAGSAHKARKPEALSEATDRSVPPARLRLEWVYGYRGYKCRNNVHYNAAGEVVYFTAAVGIVYNPDKHTQKFFMGHNDDIISLALHPERTLVATSQVGDGSGKVGTVPYVCVWDSNTTQSVSILKGMHALGARILAFDFTGERLVSVGVGQQPEVVVWNWNKGQVLARDVAVNRVFDVKFNPWKPEQLVTCGVDHLQFWTVSPEGGMTSEEGDFTDNSRKVALLSVAFGSGDVVYSGTEKGDVYVWRDGKLSAQEIVQNAHESKVVFVEAQLTADPRGPARVRGFSTVSSDGTINLYDEKFSQTNTVKLGEGDRDLSVCSLAFSPTTQTVLVGTTTNELLEVDISEPEAPRTVHELVQGHGPGELRALAVHPSEPSFLTAGEDHTVRIWSMKDRAPVLRREVHDGTVMAAAYSPDGSHIALGMKDGKIEILYKRDMSQKTVHVTSDTLGQAICDLKYSPDGRYLAAASHDGRVAVFDPTANYDSVRQFPAGSYPVMHIDWSTDSRFLQTNDEQGERVVYKMPEGKMATKRDDLTAIVWDTWTGVLGDEVQGIWAKYSDLTDVNTADVNFDHGVMVTGDDQGLVKLFRFPCIRKGAKFRKYGGHADHVTNVRFSCEGSRVVSIGGADSSVFQWKLLPHIQGYGDGADLSVTDYVSSDEEEADSDLSDADLDSDVEQEAEVTYDRHVSKDDVKKRKKSFKYMTSGVERNKPPFESLQLKFVHGYRAQDCRNNLHYTRNGEVVYHVAAVGIVYERDSHSQRFYLQHTDDILCLSKHPTDDIFATGQVGKDPAIHVWESENMDSLAVLQGQHARGVCELDFTAAGTRLASVGLDDDHSIVIWDWKTATPLAKTKGHKDKIFGVQWNPYDSARFVTIGIKHIKFWTMSGNSFTSKRGIFGSAGEINSMVSVAHGGTPEDVFTGAPSGQVYVWRGNNLARTVQAHSGPCFSVKVDGHDILTAGKDGVVCVWTEGFSKCVKRYTINRHFLQNPRAALLEDKPPVRTVCAGEGTVLVGTKNGEVLELDRATGKFGILAQGHMGRHLENELWGLAAHPSKHVVATVSDDRTLRLWDVADNVMLAARRLDTGGRCADFSPDGRMLAVGLNNGSFFVLNPETWEIKTKFHHRKEKISDIRFSPDGKYLAVASHENHVDVYNMEKGKRVGICKGASSYITHIDWEGTGRVLQVNSGARERLFFEIPRCKHLPIREPDKTLQWYTWTSVLGPLSSGVWPAGCDVTDVNAVSASHDWSLLAAADDFGFVKLFRFPCDGDYAKFKKYLGHSSHVTNVRWSHDDTRLVTSGGMDTSLMVWVRRRSAPRDGGSCDSDDSDTDMEDGEDEEEEDDDDDDVVDEVEKSRALFAMADVDSDGTVTSSELAKALRKLGYRPTEADIRDILAAADDEETEGTNGDSGVDPGESDSLDFERFHRALTTYRDRWER</sequence>
<dbReference type="Gene3D" id="1.10.238.10">
    <property type="entry name" value="EF-hand"/>
    <property type="match status" value="1"/>
</dbReference>
<keyword evidence="2 5" id="KW-0853">WD repeat</keyword>
<dbReference type="GO" id="GO:0005509">
    <property type="term" value="F:calcium ion binding"/>
    <property type="evidence" value="ECO:0007669"/>
    <property type="project" value="InterPro"/>
</dbReference>
<dbReference type="InterPro" id="IPR050630">
    <property type="entry name" value="WD_repeat_EMAP"/>
</dbReference>
<dbReference type="PANTHER" id="PTHR13720">
    <property type="entry name" value="WD-40 REPEAT PROTEIN"/>
    <property type="match status" value="1"/>
</dbReference>
<feature type="compositionally biased region" description="Acidic residues" evidence="6">
    <location>
        <begin position="1554"/>
        <end position="1579"/>
    </location>
</feature>
<feature type="repeat" description="WD" evidence="5">
    <location>
        <begin position="1281"/>
        <end position="1312"/>
    </location>
</feature>
<dbReference type="PROSITE" id="PS50294">
    <property type="entry name" value="WD_REPEATS_REGION"/>
    <property type="match status" value="1"/>
</dbReference>
<evidence type="ECO:0000256" key="4">
    <source>
        <dbReference type="ARBA" id="ARBA00022837"/>
    </source>
</evidence>
<feature type="domain" description="EF-hand" evidence="7">
    <location>
        <begin position="1580"/>
        <end position="1615"/>
    </location>
</feature>
<dbReference type="PROSITE" id="PS50082">
    <property type="entry name" value="WD_REPEATS_2"/>
    <property type="match status" value="4"/>
</dbReference>
<dbReference type="InterPro" id="IPR003533">
    <property type="entry name" value="Doublecortin_dom"/>
</dbReference>
<dbReference type="Gene3D" id="2.130.10.10">
    <property type="entry name" value="YVTN repeat-like/Quinoprotein amine dehydrogenase"/>
    <property type="match status" value="4"/>
</dbReference>
<dbReference type="FunFam" id="2.130.10.10:FF:003580">
    <property type="entry name" value="Uncharacterized protein"/>
    <property type="match status" value="1"/>
</dbReference>
<dbReference type="InterPro" id="IPR011047">
    <property type="entry name" value="Quinoprotein_ADH-like_sf"/>
</dbReference>
<dbReference type="SUPFAM" id="SSF50978">
    <property type="entry name" value="WD40 repeat-like"/>
    <property type="match status" value="3"/>
</dbReference>
<dbReference type="SUPFAM" id="SSF50998">
    <property type="entry name" value="Quinoprotein alcohol dehydrogenase-like"/>
    <property type="match status" value="1"/>
</dbReference>
<evidence type="ECO:0000256" key="6">
    <source>
        <dbReference type="SAM" id="MobiDB-lite"/>
    </source>
</evidence>
<dbReference type="Pfam" id="PF03607">
    <property type="entry name" value="DCX"/>
    <property type="match status" value="2"/>
</dbReference>
<dbReference type="PANTHER" id="PTHR13720:SF33">
    <property type="entry name" value="HELP DOMAIN-CONTAINING PROTEIN"/>
    <property type="match status" value="1"/>
</dbReference>
<name>A0A6P4XH41_BRABE</name>
<reference evidence="10" key="1">
    <citation type="submission" date="2025-08" db="UniProtKB">
        <authorList>
            <consortium name="RefSeq"/>
        </authorList>
    </citation>
    <scope>IDENTIFICATION</scope>
    <source>
        <tissue evidence="10">Gonad</tissue>
    </source>
</reference>
<evidence type="ECO:0000256" key="5">
    <source>
        <dbReference type="PROSITE-ProRule" id="PRU00221"/>
    </source>
</evidence>
<dbReference type="InterPro" id="IPR018247">
    <property type="entry name" value="EF_Hand_1_Ca_BS"/>
</dbReference>
<dbReference type="SMART" id="SM00537">
    <property type="entry name" value="DCX"/>
    <property type="match status" value="2"/>
</dbReference>
<dbReference type="KEGG" id="bbel:109463479"/>
<feature type="region of interest" description="Disordered" evidence="6">
    <location>
        <begin position="1546"/>
        <end position="1579"/>
    </location>
</feature>
<keyword evidence="4" id="KW-0106">Calcium</keyword>
<dbReference type="GeneID" id="109463479"/>
<dbReference type="CDD" id="cd17071">
    <property type="entry name" value="DCX1_DCDC2_like"/>
    <property type="match status" value="1"/>
</dbReference>
<dbReference type="PROSITE" id="PS50309">
    <property type="entry name" value="DC"/>
    <property type="match status" value="2"/>
</dbReference>
<comment type="similarity">
    <text evidence="1">Belongs to the WD repeat EMAP family.</text>
</comment>
<keyword evidence="3" id="KW-0677">Repeat</keyword>
<evidence type="ECO:0000256" key="1">
    <source>
        <dbReference type="ARBA" id="ARBA00006489"/>
    </source>
</evidence>
<dbReference type="InterPro" id="IPR005108">
    <property type="entry name" value="HELP"/>
</dbReference>
<dbReference type="SMART" id="SM00320">
    <property type="entry name" value="WD40"/>
    <property type="match status" value="21"/>
</dbReference>
<dbReference type="InterPro" id="IPR036322">
    <property type="entry name" value="WD40_repeat_dom_sf"/>
</dbReference>
<evidence type="ECO:0000256" key="2">
    <source>
        <dbReference type="ARBA" id="ARBA00022574"/>
    </source>
</evidence>
<feature type="repeat" description="WD" evidence="5">
    <location>
        <begin position="1354"/>
        <end position="1395"/>
    </location>
</feature>
<dbReference type="Gene3D" id="3.10.20.230">
    <property type="entry name" value="Doublecortin domain"/>
    <property type="match status" value="2"/>
</dbReference>
<feature type="domain" description="Doublecortin" evidence="8">
    <location>
        <begin position="8"/>
        <end position="92"/>
    </location>
</feature>
<dbReference type="InterPro" id="IPR001680">
    <property type="entry name" value="WD40_rpt"/>
</dbReference>
<dbReference type="InterPro" id="IPR011044">
    <property type="entry name" value="Quino_amine_DH_bsu"/>
</dbReference>
<dbReference type="InterPro" id="IPR019775">
    <property type="entry name" value="WD40_repeat_CS"/>
</dbReference>
<feature type="repeat" description="WD" evidence="5">
    <location>
        <begin position="1508"/>
        <end position="1540"/>
    </location>
</feature>
<dbReference type="RefSeq" id="XP_019615875.1">
    <property type="nucleotide sequence ID" value="XM_019760316.1"/>
</dbReference>
<dbReference type="PROSITE" id="PS00018">
    <property type="entry name" value="EF_HAND_1"/>
    <property type="match status" value="1"/>
</dbReference>
<dbReference type="InterPro" id="IPR055442">
    <property type="entry name" value="Beta-prop_EML-like_2nd"/>
</dbReference>
<dbReference type="Pfam" id="PF23409">
    <property type="entry name" value="Beta-prop_EML"/>
    <property type="match status" value="2"/>
</dbReference>
<dbReference type="Proteomes" id="UP000515135">
    <property type="component" value="Unplaced"/>
</dbReference>
<feature type="repeat" description="WD" evidence="5">
    <location>
        <begin position="601"/>
        <end position="635"/>
    </location>
</feature>
<dbReference type="InterPro" id="IPR015943">
    <property type="entry name" value="WD40/YVTN_repeat-like_dom_sf"/>
</dbReference>
<dbReference type="GO" id="GO:0005929">
    <property type="term" value="C:cilium"/>
    <property type="evidence" value="ECO:0007669"/>
    <property type="project" value="UniProtKB-ARBA"/>
</dbReference>
<dbReference type="PROSITE" id="PS50222">
    <property type="entry name" value="EF_HAND_2"/>
    <property type="match status" value="1"/>
</dbReference>
<dbReference type="Pfam" id="PF23414">
    <property type="entry name" value="Beta-prop_EML_2"/>
    <property type="match status" value="2"/>
</dbReference>
<dbReference type="GO" id="GO:0035556">
    <property type="term" value="P:intracellular signal transduction"/>
    <property type="evidence" value="ECO:0007669"/>
    <property type="project" value="InterPro"/>
</dbReference>
<dbReference type="SUPFAM" id="SSF47473">
    <property type="entry name" value="EF-hand"/>
    <property type="match status" value="1"/>
</dbReference>
<dbReference type="FunFam" id="2.130.10.10:FF:000024">
    <property type="entry name" value="Putative echinoderm microtubule-associated protein-like 6"/>
    <property type="match status" value="1"/>
</dbReference>
<dbReference type="Pfam" id="PF03451">
    <property type="entry name" value="HELP"/>
    <property type="match status" value="2"/>
</dbReference>
<dbReference type="CDD" id="cd00051">
    <property type="entry name" value="EFh"/>
    <property type="match status" value="1"/>
</dbReference>
<dbReference type="OrthoDB" id="47802at2759"/>
<keyword evidence="9" id="KW-1185">Reference proteome</keyword>
<protein>
    <submittedName>
        <fullName evidence="10">Echinoderm microtubule-associated protein-like 6</fullName>
    </submittedName>
</protein>
<dbReference type="GO" id="GO:0008017">
    <property type="term" value="F:microtubule binding"/>
    <property type="evidence" value="ECO:0007669"/>
    <property type="project" value="TreeGrafter"/>
</dbReference>
<dbReference type="InterPro" id="IPR002048">
    <property type="entry name" value="EF_hand_dom"/>
</dbReference>
<accession>A0A6P4XH41</accession>
<evidence type="ECO:0000259" key="7">
    <source>
        <dbReference type="PROSITE" id="PS50222"/>
    </source>
</evidence>
<evidence type="ECO:0000313" key="10">
    <source>
        <dbReference type="RefSeq" id="XP_019615875.1"/>
    </source>
</evidence>
<dbReference type="PROSITE" id="PS00678">
    <property type="entry name" value="WD_REPEATS_1"/>
    <property type="match status" value="1"/>
</dbReference>